<keyword evidence="1" id="KW-0732">Signal</keyword>
<dbReference type="Proteomes" id="UP001595453">
    <property type="component" value="Unassembled WGS sequence"/>
</dbReference>
<keyword evidence="3" id="KW-1185">Reference proteome</keyword>
<gene>
    <name evidence="2" type="ORF">ACFOEE_18545</name>
</gene>
<comment type="caution">
    <text evidence="2">The sequence shown here is derived from an EMBL/GenBank/DDBJ whole genome shotgun (WGS) entry which is preliminary data.</text>
</comment>
<proteinExistence type="predicted"/>
<name>A0ABV7CPQ8_9GAMM</name>
<evidence type="ECO:0000313" key="3">
    <source>
        <dbReference type="Proteomes" id="UP001595453"/>
    </source>
</evidence>
<organism evidence="2 3">
    <name type="scientific">Pseudoalteromonas fenneropenaei</name>
    <dbReference type="NCBI Taxonomy" id="1737459"/>
    <lineage>
        <taxon>Bacteria</taxon>
        <taxon>Pseudomonadati</taxon>
        <taxon>Pseudomonadota</taxon>
        <taxon>Gammaproteobacteria</taxon>
        <taxon>Alteromonadales</taxon>
        <taxon>Pseudoalteromonadaceae</taxon>
        <taxon>Pseudoalteromonas</taxon>
    </lineage>
</organism>
<feature type="signal peptide" evidence="1">
    <location>
        <begin position="1"/>
        <end position="24"/>
    </location>
</feature>
<reference evidence="3" key="1">
    <citation type="journal article" date="2019" name="Int. J. Syst. Evol. Microbiol.">
        <title>The Global Catalogue of Microorganisms (GCM) 10K type strain sequencing project: providing services to taxonomists for standard genome sequencing and annotation.</title>
        <authorList>
            <consortium name="The Broad Institute Genomics Platform"/>
            <consortium name="The Broad Institute Genome Sequencing Center for Infectious Disease"/>
            <person name="Wu L."/>
            <person name="Ma J."/>
        </authorList>
    </citation>
    <scope>NUCLEOTIDE SEQUENCE [LARGE SCALE GENOMIC DNA]</scope>
    <source>
        <strain evidence="3">KCTC 42730</strain>
    </source>
</reference>
<evidence type="ECO:0000313" key="2">
    <source>
        <dbReference type="EMBL" id="MFC3034507.1"/>
    </source>
</evidence>
<dbReference type="RefSeq" id="WP_377127920.1">
    <property type="nucleotide sequence ID" value="NZ_JBHRSD010000040.1"/>
</dbReference>
<sequence length="215" mass="23729">MKVTPLLKGLILASSTLVISNVSATKAESNLVANNYDFRIGVQVLDDAGRDPGRVEYTGYLTSGSVTQTDWVTDRDAYDPDAIKLHLSVLKGVPNNKDFRLAIQAADKRGNGDFGYWQYTPWASEGGGWSGFAFDADRYDPDAVRLKIETRNWQVPAALQDFRIGLRVADKKGSDIGESTFTPWASQGGGWTDLAVDSDSYDFDGWEVKLEVRSY</sequence>
<evidence type="ECO:0000256" key="1">
    <source>
        <dbReference type="SAM" id="SignalP"/>
    </source>
</evidence>
<feature type="chain" id="PRO_5047224150" evidence="1">
    <location>
        <begin position="25"/>
        <end position="215"/>
    </location>
</feature>
<dbReference type="EMBL" id="JBHRSD010000040">
    <property type="protein sequence ID" value="MFC3034507.1"/>
    <property type="molecule type" value="Genomic_DNA"/>
</dbReference>
<protein>
    <submittedName>
        <fullName evidence="2">Uncharacterized protein</fullName>
    </submittedName>
</protein>
<accession>A0ABV7CPQ8</accession>